<gene>
    <name evidence="6" type="ORF">GCM10010992_08450</name>
</gene>
<evidence type="ECO:0000259" key="5">
    <source>
        <dbReference type="Pfam" id="PF02838"/>
    </source>
</evidence>
<dbReference type="RefSeq" id="WP_188616847.1">
    <property type="nucleotide sequence ID" value="NZ_BMLV01000002.1"/>
</dbReference>
<evidence type="ECO:0008006" key="8">
    <source>
        <dbReference type="Google" id="ProtNLM"/>
    </source>
</evidence>
<accession>A0ABQ2NHP4</accession>
<dbReference type="Gene3D" id="3.30.379.10">
    <property type="entry name" value="Chitobiase/beta-hexosaminidase domain 2-like"/>
    <property type="match status" value="1"/>
</dbReference>
<dbReference type="Pfam" id="PF00728">
    <property type="entry name" value="Glyco_hydro_20"/>
    <property type="match status" value="1"/>
</dbReference>
<dbReference type="SUPFAM" id="SSF55545">
    <property type="entry name" value="beta-N-acetylhexosaminidase-like domain"/>
    <property type="match status" value="1"/>
</dbReference>
<name>A0ABQ2NHP4_9FLAO</name>
<feature type="domain" description="Beta-hexosaminidase bacterial type N-terminal" evidence="5">
    <location>
        <begin position="23"/>
        <end position="156"/>
    </location>
</feature>
<dbReference type="InterPro" id="IPR015882">
    <property type="entry name" value="HEX_bac_N"/>
</dbReference>
<dbReference type="PANTHER" id="PTHR22600">
    <property type="entry name" value="BETA-HEXOSAMINIDASE"/>
    <property type="match status" value="1"/>
</dbReference>
<evidence type="ECO:0000256" key="2">
    <source>
        <dbReference type="ARBA" id="ARBA00022801"/>
    </source>
</evidence>
<comment type="caution">
    <text evidence="6">The sequence shown here is derived from an EMBL/GenBank/DDBJ whole genome shotgun (WGS) entry which is preliminary data.</text>
</comment>
<evidence type="ECO:0000259" key="4">
    <source>
        <dbReference type="Pfam" id="PF00728"/>
    </source>
</evidence>
<dbReference type="Gene3D" id="3.20.20.80">
    <property type="entry name" value="Glycosidases"/>
    <property type="match status" value="1"/>
</dbReference>
<feature type="domain" description="Glycoside hydrolase family 20 catalytic" evidence="4">
    <location>
        <begin position="160"/>
        <end position="478"/>
    </location>
</feature>
<protein>
    <recommendedName>
        <fullName evidence="8">Beta-N-acetylhexosaminidase</fullName>
    </recommendedName>
</protein>
<evidence type="ECO:0000313" key="6">
    <source>
        <dbReference type="EMBL" id="GGP02760.1"/>
    </source>
</evidence>
<dbReference type="PANTHER" id="PTHR22600:SF21">
    <property type="entry name" value="BETA-HEXOSAMINIDASE A"/>
    <property type="match status" value="1"/>
</dbReference>
<proteinExistence type="inferred from homology"/>
<keyword evidence="7" id="KW-1185">Reference proteome</keyword>
<sequence>MKYPIITLLLSIFSFGQVQKEQLNLMPWPKEIKVNSGNFILNKDFKININGASSDRVYKAASKFLRRLDGRTGTFFNQGFITQNNEFPGANFQISVKNVASLNLNRDESYQLSVSEDKINLTANTDIGAIYGLETLLQLLQNNSKTYYFPLISINDNPRFKWRGLMIDAARRFQPIEVIKRNLDAMAAVKMNVFHWHLVDDQGWRIEMKNLKQLHEKASDGLYYTQEEIKNVVKYASDLGIMVVPEIDVPGHASAILTAFPEIGSTPNFKYSVERNAGIFTPTLDPSNPKTYTILEKIFDEVCPLFPSDIFHIGGDENEGKEWDANPKIQEFKKSKNLKTNHDLQTYFTMKLVPMLKKHHKKLMGWEEIMTNEMSKEAIIHAWKGPNEGKPAGESLAQAAKNGYKTVLSNGFYIDLVLGVENHYLTEPINEKFNLNKSEIENILGGEATMWSELASPLTIDSRIWPRTAAIAERLWSDVSVKDVKDMKRRLSSVSVRLEELGITHLRNKGVILRNISNNQNTSAVEEFSKICEPLKLYSRNKGGTEYQMYSPLTLFADACTPDASDAVLFNDLVNEFTNNKTNETVKSQILEFLKKWKNNHSELVKLNENAPIIGSFLPLSKSLNDISTQLIYKLENNSNYNPELANKLWIECNSKEYADVELGIAESLKKLITFI</sequence>
<dbReference type="InterPro" id="IPR017853">
    <property type="entry name" value="GH"/>
</dbReference>
<evidence type="ECO:0000313" key="7">
    <source>
        <dbReference type="Proteomes" id="UP000620064"/>
    </source>
</evidence>
<dbReference type="PRINTS" id="PR00738">
    <property type="entry name" value="GLHYDRLASE20"/>
</dbReference>
<reference evidence="7" key="1">
    <citation type="journal article" date="2019" name="Int. J. Syst. Evol. Microbiol.">
        <title>The Global Catalogue of Microorganisms (GCM) 10K type strain sequencing project: providing services to taxonomists for standard genome sequencing and annotation.</title>
        <authorList>
            <consortium name="The Broad Institute Genomics Platform"/>
            <consortium name="The Broad Institute Genome Sequencing Center for Infectious Disease"/>
            <person name="Wu L."/>
            <person name="Ma J."/>
        </authorList>
    </citation>
    <scope>NUCLEOTIDE SEQUENCE [LARGE SCALE GENOMIC DNA]</scope>
    <source>
        <strain evidence="7">CGMCC 1.7656</strain>
    </source>
</reference>
<keyword evidence="3" id="KW-0326">Glycosidase</keyword>
<dbReference type="EMBL" id="BMLV01000002">
    <property type="protein sequence ID" value="GGP02760.1"/>
    <property type="molecule type" value="Genomic_DNA"/>
</dbReference>
<evidence type="ECO:0000256" key="3">
    <source>
        <dbReference type="ARBA" id="ARBA00023295"/>
    </source>
</evidence>
<dbReference type="InterPro" id="IPR029018">
    <property type="entry name" value="Hex-like_dom2"/>
</dbReference>
<dbReference type="InterPro" id="IPR025705">
    <property type="entry name" value="Beta_hexosaminidase_sua/sub"/>
</dbReference>
<dbReference type="InterPro" id="IPR015883">
    <property type="entry name" value="Glyco_hydro_20_cat"/>
</dbReference>
<evidence type="ECO:0000256" key="1">
    <source>
        <dbReference type="ARBA" id="ARBA00006285"/>
    </source>
</evidence>
<dbReference type="Proteomes" id="UP000620064">
    <property type="component" value="Unassembled WGS sequence"/>
</dbReference>
<organism evidence="6 7">
    <name type="scientific">Cloacibacterium rupense</name>
    <dbReference type="NCBI Taxonomy" id="517423"/>
    <lineage>
        <taxon>Bacteria</taxon>
        <taxon>Pseudomonadati</taxon>
        <taxon>Bacteroidota</taxon>
        <taxon>Flavobacteriia</taxon>
        <taxon>Flavobacteriales</taxon>
        <taxon>Weeksellaceae</taxon>
    </lineage>
</organism>
<keyword evidence="2" id="KW-0378">Hydrolase</keyword>
<dbReference type="SUPFAM" id="SSF51445">
    <property type="entry name" value="(Trans)glycosidases"/>
    <property type="match status" value="1"/>
</dbReference>
<dbReference type="Pfam" id="PF02838">
    <property type="entry name" value="Glyco_hydro_20b"/>
    <property type="match status" value="1"/>
</dbReference>
<comment type="similarity">
    <text evidence="1">Belongs to the glycosyl hydrolase 20 family.</text>
</comment>